<sequence>MSSTTNDPIAEHGWTAVPLDPEAIFQGKPYLYEPGPILVKDIHFPSEDPIVAKAQQFAKEHLPPQTYNHSMRVFYWATAILHQQFPTHAAHLSPSTLALTALLHDIGTAAAFLTTTHLSFEFHGAITALHLLTPPTPTTSTTTSPTPLGSPPAPQAAQAAQAQAEAVCEAIIRHQDLGTRGSITFLGQLVQLATVYDNLGARPYLVHGATRDDVNGVFPRGGWGGCFAATIRREVGAKPWVHSTLLGGPGGEGFANAVEGNLLMAAYP</sequence>
<dbReference type="SUPFAM" id="SSF109604">
    <property type="entry name" value="HD-domain/PDEase-like"/>
    <property type="match status" value="1"/>
</dbReference>
<name>A0AAE0HD45_9PEZI</name>
<dbReference type="GeneID" id="87844528"/>
<dbReference type="PANTHER" id="PTHR35569">
    <property type="entry name" value="CYANAMIDE HYDRATASE DDI2-RELATED"/>
    <property type="match status" value="1"/>
</dbReference>
<gene>
    <name evidence="3" type="ORF">B0H64DRAFT_463123</name>
</gene>
<dbReference type="Gene3D" id="1.10.3210.10">
    <property type="entry name" value="Hypothetical protein af1432"/>
    <property type="match status" value="1"/>
</dbReference>
<accession>A0AAE0HD45</accession>
<dbReference type="EMBL" id="JAUEPN010000005">
    <property type="protein sequence ID" value="KAK3294354.1"/>
    <property type="molecule type" value="Genomic_DNA"/>
</dbReference>
<feature type="region of interest" description="Disordered" evidence="1">
    <location>
        <begin position="133"/>
        <end position="155"/>
    </location>
</feature>
<reference evidence="3" key="1">
    <citation type="journal article" date="2023" name="Mol. Phylogenet. Evol.">
        <title>Genome-scale phylogeny and comparative genomics of the fungal order Sordariales.</title>
        <authorList>
            <person name="Hensen N."/>
            <person name="Bonometti L."/>
            <person name="Westerberg I."/>
            <person name="Brannstrom I.O."/>
            <person name="Guillou S."/>
            <person name="Cros-Aarteil S."/>
            <person name="Calhoun S."/>
            <person name="Haridas S."/>
            <person name="Kuo A."/>
            <person name="Mondo S."/>
            <person name="Pangilinan J."/>
            <person name="Riley R."/>
            <person name="LaButti K."/>
            <person name="Andreopoulos B."/>
            <person name="Lipzen A."/>
            <person name="Chen C."/>
            <person name="Yan M."/>
            <person name="Daum C."/>
            <person name="Ng V."/>
            <person name="Clum A."/>
            <person name="Steindorff A."/>
            <person name="Ohm R.A."/>
            <person name="Martin F."/>
            <person name="Silar P."/>
            <person name="Natvig D.O."/>
            <person name="Lalanne C."/>
            <person name="Gautier V."/>
            <person name="Ament-Velasquez S.L."/>
            <person name="Kruys A."/>
            <person name="Hutchinson M.I."/>
            <person name="Powell A.J."/>
            <person name="Barry K."/>
            <person name="Miller A.N."/>
            <person name="Grigoriev I.V."/>
            <person name="Debuchy R."/>
            <person name="Gladieux P."/>
            <person name="Hiltunen Thoren M."/>
            <person name="Johannesson H."/>
        </authorList>
    </citation>
    <scope>NUCLEOTIDE SEQUENCE</scope>
    <source>
        <strain evidence="3">CBS 168.71</strain>
    </source>
</reference>
<keyword evidence="4" id="KW-1185">Reference proteome</keyword>
<dbReference type="AlphaFoldDB" id="A0AAE0HD45"/>
<organism evidence="3 4">
    <name type="scientific">Chaetomium fimeti</name>
    <dbReference type="NCBI Taxonomy" id="1854472"/>
    <lineage>
        <taxon>Eukaryota</taxon>
        <taxon>Fungi</taxon>
        <taxon>Dikarya</taxon>
        <taxon>Ascomycota</taxon>
        <taxon>Pezizomycotina</taxon>
        <taxon>Sordariomycetes</taxon>
        <taxon>Sordariomycetidae</taxon>
        <taxon>Sordariales</taxon>
        <taxon>Chaetomiaceae</taxon>
        <taxon>Chaetomium</taxon>
    </lineage>
</organism>
<feature type="domain" description="HD/PDEase" evidence="2">
    <location>
        <begin position="62"/>
        <end position="208"/>
    </location>
</feature>
<dbReference type="SMART" id="SM00471">
    <property type="entry name" value="HDc"/>
    <property type="match status" value="1"/>
</dbReference>
<dbReference type="PANTHER" id="PTHR35569:SF1">
    <property type="entry name" value="CYANAMIDE HYDRATASE DDI2-RELATED"/>
    <property type="match status" value="1"/>
</dbReference>
<dbReference type="CDD" id="cd00077">
    <property type="entry name" value="HDc"/>
    <property type="match status" value="1"/>
</dbReference>
<proteinExistence type="predicted"/>
<evidence type="ECO:0000256" key="1">
    <source>
        <dbReference type="SAM" id="MobiDB-lite"/>
    </source>
</evidence>
<dbReference type="InterPro" id="IPR017771">
    <property type="entry name" value="Cyanamide_hydratase_HD"/>
</dbReference>
<evidence type="ECO:0000313" key="3">
    <source>
        <dbReference type="EMBL" id="KAK3294354.1"/>
    </source>
</evidence>
<dbReference type="InterPro" id="IPR003607">
    <property type="entry name" value="HD/PDEase_dom"/>
</dbReference>
<protein>
    <recommendedName>
        <fullName evidence="2">HD/PDEase domain-containing protein</fullName>
    </recommendedName>
</protein>
<dbReference type="NCBIfam" id="TIGR03401">
    <property type="entry name" value="cyanamide_fam"/>
    <property type="match status" value="1"/>
</dbReference>
<feature type="compositionally biased region" description="Low complexity" evidence="1">
    <location>
        <begin position="138"/>
        <end position="147"/>
    </location>
</feature>
<evidence type="ECO:0000313" key="4">
    <source>
        <dbReference type="Proteomes" id="UP001278766"/>
    </source>
</evidence>
<reference evidence="3" key="2">
    <citation type="submission" date="2023-06" db="EMBL/GenBank/DDBJ databases">
        <authorList>
            <consortium name="Lawrence Berkeley National Laboratory"/>
            <person name="Haridas S."/>
            <person name="Hensen N."/>
            <person name="Bonometti L."/>
            <person name="Westerberg I."/>
            <person name="Brannstrom I.O."/>
            <person name="Guillou S."/>
            <person name="Cros-Aarteil S."/>
            <person name="Calhoun S."/>
            <person name="Kuo A."/>
            <person name="Mondo S."/>
            <person name="Pangilinan J."/>
            <person name="Riley R."/>
            <person name="Labutti K."/>
            <person name="Andreopoulos B."/>
            <person name="Lipzen A."/>
            <person name="Chen C."/>
            <person name="Yanf M."/>
            <person name="Daum C."/>
            <person name="Ng V."/>
            <person name="Clum A."/>
            <person name="Steindorff A."/>
            <person name="Ohm R."/>
            <person name="Martin F."/>
            <person name="Silar P."/>
            <person name="Natvig D."/>
            <person name="Lalanne C."/>
            <person name="Gautier V."/>
            <person name="Ament-Velasquez S.L."/>
            <person name="Kruys A."/>
            <person name="Hutchinson M.I."/>
            <person name="Powell A.J."/>
            <person name="Barry K."/>
            <person name="Miller A.N."/>
            <person name="Grigoriev I.V."/>
            <person name="Debuchy R."/>
            <person name="Gladieux P."/>
            <person name="Thoren M.H."/>
            <person name="Johannesson H."/>
        </authorList>
    </citation>
    <scope>NUCLEOTIDE SEQUENCE</scope>
    <source>
        <strain evidence="3">CBS 168.71</strain>
    </source>
</reference>
<comment type="caution">
    <text evidence="3">The sequence shown here is derived from an EMBL/GenBank/DDBJ whole genome shotgun (WGS) entry which is preliminary data.</text>
</comment>
<dbReference type="RefSeq" id="XP_062657868.1">
    <property type="nucleotide sequence ID" value="XM_062807580.1"/>
</dbReference>
<evidence type="ECO:0000259" key="2">
    <source>
        <dbReference type="SMART" id="SM00471"/>
    </source>
</evidence>
<dbReference type="Proteomes" id="UP001278766">
    <property type="component" value="Unassembled WGS sequence"/>
</dbReference>